<gene>
    <name evidence="2" type="ORF">CVN68_19610</name>
</gene>
<feature type="transmembrane region" description="Helical" evidence="1">
    <location>
        <begin position="95"/>
        <end position="116"/>
    </location>
</feature>
<evidence type="ECO:0000313" key="2">
    <source>
        <dbReference type="EMBL" id="ATY33888.1"/>
    </source>
</evidence>
<keyword evidence="1" id="KW-0472">Membrane</keyword>
<keyword evidence="1" id="KW-1133">Transmembrane helix</keyword>
<feature type="transmembrane region" description="Helical" evidence="1">
    <location>
        <begin position="7"/>
        <end position="26"/>
    </location>
</feature>
<keyword evidence="1" id="KW-0812">Transmembrane</keyword>
<sequence length="135" mass="14498">MRGLSRTAYAIALMIMGAQALVQYLVHTEADFADKLRPIQSTLQIAFLVFAIAGSSLDRRKSRDDLKEPSPRYSGVAVVVITGATASMVVVRSSYLYALLIAAGTIAMAVLVWHFATAHANEIGEARFPSPSVAD</sequence>
<dbReference type="RefSeq" id="WP_100283684.1">
    <property type="nucleotide sequence ID" value="NZ_CP024923.1"/>
</dbReference>
<keyword evidence="3" id="KW-1185">Reference proteome</keyword>
<dbReference type="AlphaFoldDB" id="A0A2K8MJ32"/>
<accession>A0A2K8MJ32</accession>
<evidence type="ECO:0000313" key="3">
    <source>
        <dbReference type="Proteomes" id="UP000229081"/>
    </source>
</evidence>
<evidence type="ECO:0000256" key="1">
    <source>
        <dbReference type="SAM" id="Phobius"/>
    </source>
</evidence>
<organism evidence="2 3">
    <name type="scientific">Sphingomonas psychrotolerans</name>
    <dbReference type="NCBI Taxonomy" id="1327635"/>
    <lineage>
        <taxon>Bacteria</taxon>
        <taxon>Pseudomonadati</taxon>
        <taxon>Pseudomonadota</taxon>
        <taxon>Alphaproteobacteria</taxon>
        <taxon>Sphingomonadales</taxon>
        <taxon>Sphingomonadaceae</taxon>
        <taxon>Sphingomonas</taxon>
    </lineage>
</organism>
<feature type="transmembrane region" description="Helical" evidence="1">
    <location>
        <begin position="70"/>
        <end position="89"/>
    </location>
</feature>
<reference evidence="2 3" key="1">
    <citation type="submission" date="2017-11" db="EMBL/GenBank/DDBJ databases">
        <title>Complete genome sequence of Sphingomonas sp. Strain Cra20, a psychrotolerant potential plant growth promoting rhizobacteria.</title>
        <authorList>
            <person name="Luo Y."/>
        </authorList>
    </citation>
    <scope>NUCLEOTIDE SEQUENCE [LARGE SCALE GENOMIC DNA]</scope>
    <source>
        <strain evidence="2 3">Cra20</strain>
    </source>
</reference>
<dbReference type="KEGG" id="sphc:CVN68_19610"/>
<dbReference type="Proteomes" id="UP000229081">
    <property type="component" value="Chromosome"/>
</dbReference>
<feature type="transmembrane region" description="Helical" evidence="1">
    <location>
        <begin position="38"/>
        <end position="58"/>
    </location>
</feature>
<name>A0A2K8MJ32_9SPHN</name>
<protein>
    <submittedName>
        <fullName evidence="2">Uncharacterized protein</fullName>
    </submittedName>
</protein>
<proteinExistence type="predicted"/>
<dbReference type="EMBL" id="CP024923">
    <property type="protein sequence ID" value="ATY33888.1"/>
    <property type="molecule type" value="Genomic_DNA"/>
</dbReference>